<dbReference type="GO" id="GO:0016746">
    <property type="term" value="F:acyltransferase activity"/>
    <property type="evidence" value="ECO:0007669"/>
    <property type="project" value="UniProtKB-KW"/>
</dbReference>
<dbReference type="EMBL" id="WRPA01000010">
    <property type="protein sequence ID" value="MXR69410.1"/>
    <property type="molecule type" value="Genomic_DNA"/>
</dbReference>
<dbReference type="Gene3D" id="2.160.10.10">
    <property type="entry name" value="Hexapeptide repeat proteins"/>
    <property type="match status" value="1"/>
</dbReference>
<gene>
    <name evidence="2" type="ORF">GNT65_12135</name>
</gene>
<proteinExistence type="predicted"/>
<protein>
    <submittedName>
        <fullName evidence="2">Acyltransferase</fullName>
    </submittedName>
</protein>
<evidence type="ECO:0000256" key="1">
    <source>
        <dbReference type="SAM" id="Phobius"/>
    </source>
</evidence>
<keyword evidence="3" id="KW-1185">Reference proteome</keyword>
<feature type="transmembrane region" description="Helical" evidence="1">
    <location>
        <begin position="6"/>
        <end position="26"/>
    </location>
</feature>
<keyword evidence="1" id="KW-0812">Transmembrane</keyword>
<reference evidence="2 3" key="1">
    <citation type="submission" date="2019-12" db="EMBL/GenBank/DDBJ databases">
        <title>Shewanella insulae sp. nov., isolated from a tidal flat.</title>
        <authorList>
            <person name="Yoon J.-H."/>
        </authorList>
    </citation>
    <scope>NUCLEOTIDE SEQUENCE [LARGE SCALE GENOMIC DNA]</scope>
    <source>
        <strain evidence="2 3">JBTF-M18</strain>
    </source>
</reference>
<keyword evidence="2" id="KW-0808">Transferase</keyword>
<name>A0A6L7HZH7_9GAMM</name>
<evidence type="ECO:0000313" key="3">
    <source>
        <dbReference type="Proteomes" id="UP000474778"/>
    </source>
</evidence>
<dbReference type="AlphaFoldDB" id="A0A6L7HZH7"/>
<keyword evidence="1" id="KW-1133">Transmembrane helix</keyword>
<dbReference type="InterPro" id="IPR011004">
    <property type="entry name" value="Trimer_LpxA-like_sf"/>
</dbReference>
<keyword evidence="2" id="KW-0012">Acyltransferase</keyword>
<organism evidence="2 3">
    <name type="scientific">Shewanella insulae</name>
    <dbReference type="NCBI Taxonomy" id="2681496"/>
    <lineage>
        <taxon>Bacteria</taxon>
        <taxon>Pseudomonadati</taxon>
        <taxon>Pseudomonadota</taxon>
        <taxon>Gammaproteobacteria</taxon>
        <taxon>Alteromonadales</taxon>
        <taxon>Shewanellaceae</taxon>
        <taxon>Shewanella</taxon>
    </lineage>
</organism>
<dbReference type="SUPFAM" id="SSF51161">
    <property type="entry name" value="Trimeric LpxA-like enzymes"/>
    <property type="match status" value="1"/>
</dbReference>
<dbReference type="PANTHER" id="PTHR23416">
    <property type="entry name" value="SIALIC ACID SYNTHASE-RELATED"/>
    <property type="match status" value="1"/>
</dbReference>
<sequence length="170" mass="18119">MMHKISLVYAWMVWLLTAWMPDLPMLMRLRGFLYSLFMARAGRNFQVSSGARLYGLKNISVGNDVFVAVNVVINAGGKIIVGDEVMFGIGAVVVSGNHTLVNGSYRFGPMDRKAITVGSGSWIGANVTLLAGSSVPNSSLVAANAVVTKHLEIVGVYGGVPAKFISSNLK</sequence>
<dbReference type="RefSeq" id="WP_160796544.1">
    <property type="nucleotide sequence ID" value="NZ_WRPA01000010.1"/>
</dbReference>
<dbReference type="CDD" id="cd04647">
    <property type="entry name" value="LbH_MAT_like"/>
    <property type="match status" value="1"/>
</dbReference>
<keyword evidence="1" id="KW-0472">Membrane</keyword>
<dbReference type="Proteomes" id="UP000474778">
    <property type="component" value="Unassembled WGS sequence"/>
</dbReference>
<dbReference type="InterPro" id="IPR051159">
    <property type="entry name" value="Hexapeptide_acetyltransf"/>
</dbReference>
<accession>A0A6L7HZH7</accession>
<comment type="caution">
    <text evidence="2">The sequence shown here is derived from an EMBL/GenBank/DDBJ whole genome shotgun (WGS) entry which is preliminary data.</text>
</comment>
<evidence type="ECO:0000313" key="2">
    <source>
        <dbReference type="EMBL" id="MXR69410.1"/>
    </source>
</evidence>